<gene>
    <name evidence="3" type="ORF">DW654_09935</name>
</gene>
<feature type="domain" description="WCX" evidence="2">
    <location>
        <begin position="249"/>
        <end position="324"/>
    </location>
</feature>
<evidence type="ECO:0000259" key="1">
    <source>
        <dbReference type="Pfam" id="PF13280"/>
    </source>
</evidence>
<dbReference type="Pfam" id="PF13280">
    <property type="entry name" value="WYL"/>
    <property type="match status" value="1"/>
</dbReference>
<dbReference type="AlphaFoldDB" id="A0A3R6D726"/>
<dbReference type="SUPFAM" id="SSF46785">
    <property type="entry name" value="Winged helix' DNA-binding domain"/>
    <property type="match status" value="1"/>
</dbReference>
<reference evidence="3 4" key="1">
    <citation type="submission" date="2018-08" db="EMBL/GenBank/DDBJ databases">
        <title>A genome reference for cultivated species of the human gut microbiota.</title>
        <authorList>
            <person name="Zou Y."/>
            <person name="Xue W."/>
            <person name="Luo G."/>
        </authorList>
    </citation>
    <scope>NUCLEOTIDE SEQUENCE [LARGE SCALE GENOMIC DNA]</scope>
    <source>
        <strain evidence="3 4">AM23-23AC</strain>
    </source>
</reference>
<dbReference type="InterPro" id="IPR036390">
    <property type="entry name" value="WH_DNA-bd_sf"/>
</dbReference>
<evidence type="ECO:0000313" key="4">
    <source>
        <dbReference type="Proteomes" id="UP000283701"/>
    </source>
</evidence>
<evidence type="ECO:0000313" key="3">
    <source>
        <dbReference type="EMBL" id="RHF83672.1"/>
    </source>
</evidence>
<accession>A0A3R6D726</accession>
<dbReference type="EMBL" id="QRHP01000010">
    <property type="protein sequence ID" value="RHF83672.1"/>
    <property type="molecule type" value="Genomic_DNA"/>
</dbReference>
<dbReference type="PANTHER" id="PTHR34580:SF3">
    <property type="entry name" value="PROTEIN PAFB"/>
    <property type="match status" value="1"/>
</dbReference>
<name>A0A3R6D726_9FIRM</name>
<comment type="caution">
    <text evidence="3">The sequence shown here is derived from an EMBL/GenBank/DDBJ whole genome shotgun (WGS) entry which is preliminary data.</text>
</comment>
<dbReference type="PROSITE" id="PS52050">
    <property type="entry name" value="WYL"/>
    <property type="match status" value="1"/>
</dbReference>
<dbReference type="RefSeq" id="WP_118203286.1">
    <property type="nucleotide sequence ID" value="NZ_QRHP01000010.1"/>
</dbReference>
<feature type="domain" description="WYL" evidence="1">
    <location>
        <begin position="143"/>
        <end position="216"/>
    </location>
</feature>
<proteinExistence type="predicted"/>
<dbReference type="Proteomes" id="UP000283701">
    <property type="component" value="Unassembled WGS sequence"/>
</dbReference>
<protein>
    <submittedName>
        <fullName evidence="3">Transcriptional regulator</fullName>
    </submittedName>
</protein>
<dbReference type="InterPro" id="IPR026881">
    <property type="entry name" value="WYL_dom"/>
</dbReference>
<sequence>MAKSEKQKLKLLYIMQCLMEKTDEEHAVTTQEIIDYLALQGITAERKSIYTDIDLLTDFGMDIIKKPGRSGGYTLASRQFELAELKLLVDAVQSSKFITTKKSRELIGKLETLCSKYEATQLHRQVVVTNRNKAVNENIYYNVDIIYNAIAENVKIQFQYFEWDVSKEMKLRRDGKIYEVSPWLLTWDDENYYLIAYDDEAEMIKHYRVDKMLKIKLSVDKREGREQFEDFDIAAYSKKTFGMFAGKEETVTLRCDRTLTGVMIDRFGKDVAMRKMDENTVSARVNVAVSRQFFGWVTGLGNALKIEAPERVVDQYREYLGEILACYSK</sequence>
<dbReference type="InterPro" id="IPR057727">
    <property type="entry name" value="WCX_dom"/>
</dbReference>
<dbReference type="PANTHER" id="PTHR34580">
    <property type="match status" value="1"/>
</dbReference>
<dbReference type="InterPro" id="IPR051534">
    <property type="entry name" value="CBASS_pafABC_assoc_protein"/>
</dbReference>
<organism evidence="3 4">
    <name type="scientific">Roseburia inulinivorans</name>
    <dbReference type="NCBI Taxonomy" id="360807"/>
    <lineage>
        <taxon>Bacteria</taxon>
        <taxon>Bacillati</taxon>
        <taxon>Bacillota</taxon>
        <taxon>Clostridia</taxon>
        <taxon>Lachnospirales</taxon>
        <taxon>Lachnospiraceae</taxon>
        <taxon>Roseburia</taxon>
    </lineage>
</organism>
<evidence type="ECO:0000259" key="2">
    <source>
        <dbReference type="Pfam" id="PF25583"/>
    </source>
</evidence>
<dbReference type="Pfam" id="PF25583">
    <property type="entry name" value="WCX"/>
    <property type="match status" value="1"/>
</dbReference>